<feature type="transmembrane region" description="Helical" evidence="19">
    <location>
        <begin position="134"/>
        <end position="155"/>
    </location>
</feature>
<keyword evidence="13 19" id="KW-1133">Transmembrane helix</keyword>
<gene>
    <name evidence="20" type="ORF">CBM15_00865</name>
</gene>
<dbReference type="EC" id="2.7.7.41" evidence="6 18"/>
<keyword evidence="12 18" id="KW-0548">Nucleotidyltransferase</keyword>
<organism evidence="20 21">
    <name type="scientific">Solibacillus kalamii</name>
    <dbReference type="NCBI Taxonomy" id="1748298"/>
    <lineage>
        <taxon>Bacteria</taxon>
        <taxon>Bacillati</taxon>
        <taxon>Bacillota</taxon>
        <taxon>Bacilli</taxon>
        <taxon>Bacillales</taxon>
        <taxon>Caryophanaceae</taxon>
        <taxon>Solibacillus</taxon>
    </lineage>
</organism>
<feature type="transmembrane region" description="Helical" evidence="19">
    <location>
        <begin position="6"/>
        <end position="39"/>
    </location>
</feature>
<evidence type="ECO:0000256" key="4">
    <source>
        <dbReference type="ARBA" id="ARBA00005189"/>
    </source>
</evidence>
<evidence type="ECO:0000256" key="13">
    <source>
        <dbReference type="ARBA" id="ARBA00022989"/>
    </source>
</evidence>
<evidence type="ECO:0000256" key="10">
    <source>
        <dbReference type="ARBA" id="ARBA00022679"/>
    </source>
</evidence>
<evidence type="ECO:0000256" key="3">
    <source>
        <dbReference type="ARBA" id="ARBA00005119"/>
    </source>
</evidence>
<keyword evidence="21" id="KW-1185">Reference proteome</keyword>
<dbReference type="RefSeq" id="WP_087615392.1">
    <property type="nucleotide sequence ID" value="NZ_JAFBEY010000002.1"/>
</dbReference>
<feature type="transmembrane region" description="Helical" evidence="19">
    <location>
        <begin position="176"/>
        <end position="195"/>
    </location>
</feature>
<comment type="pathway">
    <text evidence="4">Lipid metabolism.</text>
</comment>
<evidence type="ECO:0000313" key="20">
    <source>
        <dbReference type="EMBL" id="OUZ40441.1"/>
    </source>
</evidence>
<keyword evidence="11 18" id="KW-0812">Transmembrane</keyword>
<keyword evidence="10 18" id="KW-0808">Transferase</keyword>
<evidence type="ECO:0000256" key="16">
    <source>
        <dbReference type="ARBA" id="ARBA00023209"/>
    </source>
</evidence>
<keyword evidence="14" id="KW-0443">Lipid metabolism</keyword>
<evidence type="ECO:0000256" key="15">
    <source>
        <dbReference type="ARBA" id="ARBA00023136"/>
    </source>
</evidence>
<dbReference type="PANTHER" id="PTHR46382">
    <property type="entry name" value="PHOSPHATIDATE CYTIDYLYLTRANSFERASE"/>
    <property type="match status" value="1"/>
</dbReference>
<proteinExistence type="inferred from homology"/>
<evidence type="ECO:0000256" key="5">
    <source>
        <dbReference type="ARBA" id="ARBA00010185"/>
    </source>
</evidence>
<feature type="transmembrane region" description="Helical" evidence="19">
    <location>
        <begin position="201"/>
        <end position="221"/>
    </location>
</feature>
<evidence type="ECO:0000256" key="18">
    <source>
        <dbReference type="RuleBase" id="RU003938"/>
    </source>
</evidence>
<keyword evidence="17" id="KW-1208">Phospholipid metabolism</keyword>
<comment type="similarity">
    <text evidence="5 18">Belongs to the CDS family.</text>
</comment>
<evidence type="ECO:0000256" key="2">
    <source>
        <dbReference type="ARBA" id="ARBA00004651"/>
    </source>
</evidence>
<evidence type="ECO:0000256" key="11">
    <source>
        <dbReference type="ARBA" id="ARBA00022692"/>
    </source>
</evidence>
<sequence>MKQRIITGVIAAALFIPFVIYGGTPFAILMSIIAVIGFYELLKMKGISIASVPGIIGTLALIVLVVPNEWSLNIVEFFQYDSILMIVYGITALLLIYIVLVKNKMTFDEIGFILLGAFYVGLGFHYFIETRFIGLEFVVFVLLVVWTTDSGAYFVGRKLGKNKLWPEISPKKTVEGFVGGIVIAVCFAIAMQLIYPFASSWLQLIVVTIIASIIGQMGDLVESAIKRHYDVKDSGNILPGHGGILDRFDSLLFVVPLLHFLHFFS</sequence>
<evidence type="ECO:0000256" key="8">
    <source>
        <dbReference type="ARBA" id="ARBA00022475"/>
    </source>
</evidence>
<feature type="transmembrane region" description="Helical" evidence="19">
    <location>
        <begin position="46"/>
        <end position="66"/>
    </location>
</feature>
<evidence type="ECO:0000256" key="1">
    <source>
        <dbReference type="ARBA" id="ARBA00001698"/>
    </source>
</evidence>
<dbReference type="PROSITE" id="PS01315">
    <property type="entry name" value="CDS"/>
    <property type="match status" value="1"/>
</dbReference>
<dbReference type="InterPro" id="IPR000374">
    <property type="entry name" value="PC_trans"/>
</dbReference>
<dbReference type="PANTHER" id="PTHR46382:SF1">
    <property type="entry name" value="PHOSPHATIDATE CYTIDYLYLTRANSFERASE"/>
    <property type="match status" value="1"/>
</dbReference>
<evidence type="ECO:0000256" key="19">
    <source>
        <dbReference type="SAM" id="Phobius"/>
    </source>
</evidence>
<dbReference type="GO" id="GO:0016779">
    <property type="term" value="F:nucleotidyltransferase activity"/>
    <property type="evidence" value="ECO:0007669"/>
    <property type="project" value="UniProtKB-KW"/>
</dbReference>
<feature type="transmembrane region" description="Helical" evidence="19">
    <location>
        <begin position="78"/>
        <end position="100"/>
    </location>
</feature>
<evidence type="ECO:0000256" key="12">
    <source>
        <dbReference type="ARBA" id="ARBA00022695"/>
    </source>
</evidence>
<dbReference type="EMBL" id="NHNT01000001">
    <property type="protein sequence ID" value="OUZ40441.1"/>
    <property type="molecule type" value="Genomic_DNA"/>
</dbReference>
<evidence type="ECO:0000256" key="17">
    <source>
        <dbReference type="ARBA" id="ARBA00023264"/>
    </source>
</evidence>
<reference evidence="20 21" key="1">
    <citation type="journal article" date="2017" name="Int. J. Syst. Evol. Microbiol.">
        <title>Solibacillus kalamii sp. nov., isolated from a high-efficiency particulate arrestance filter system used in the International Space Station.</title>
        <authorList>
            <person name="Checinska Sielaff A."/>
            <person name="Kumar R.M."/>
            <person name="Pal D."/>
            <person name="Mayilraj S."/>
            <person name="Venkateswaran K."/>
        </authorList>
    </citation>
    <scope>NUCLEOTIDE SEQUENCE [LARGE SCALE GENOMIC DNA]</scope>
    <source>
        <strain evidence="20 21">ISSFR-015</strain>
    </source>
</reference>
<protein>
    <recommendedName>
        <fullName evidence="7 18">Phosphatidate cytidylyltransferase</fullName>
        <ecNumber evidence="6 18">2.7.7.41</ecNumber>
    </recommendedName>
</protein>
<feature type="transmembrane region" description="Helical" evidence="19">
    <location>
        <begin position="112"/>
        <end position="128"/>
    </location>
</feature>
<accession>A0ABX3ZLY3</accession>
<evidence type="ECO:0000256" key="6">
    <source>
        <dbReference type="ARBA" id="ARBA00012487"/>
    </source>
</evidence>
<evidence type="ECO:0000256" key="7">
    <source>
        <dbReference type="ARBA" id="ARBA00019373"/>
    </source>
</evidence>
<comment type="subcellular location">
    <subcellularLocation>
        <location evidence="2">Cell membrane</location>
        <topology evidence="2">Multi-pass membrane protein</topology>
    </subcellularLocation>
</comment>
<name>A0ABX3ZLY3_9BACL</name>
<comment type="pathway">
    <text evidence="3 18">Phospholipid metabolism; CDP-diacylglycerol biosynthesis; CDP-diacylglycerol from sn-glycerol 3-phosphate: step 3/3.</text>
</comment>
<comment type="caution">
    <text evidence="20">The sequence shown here is derived from an EMBL/GenBank/DDBJ whole genome shotgun (WGS) entry which is preliminary data.</text>
</comment>
<dbReference type="Proteomes" id="UP000196594">
    <property type="component" value="Unassembled WGS sequence"/>
</dbReference>
<keyword evidence="15 19" id="KW-0472">Membrane</keyword>
<keyword evidence="16" id="KW-0594">Phospholipid biosynthesis</keyword>
<comment type="catalytic activity">
    <reaction evidence="1 18">
        <text>a 1,2-diacyl-sn-glycero-3-phosphate + CTP + H(+) = a CDP-1,2-diacyl-sn-glycerol + diphosphate</text>
        <dbReference type="Rhea" id="RHEA:16229"/>
        <dbReference type="ChEBI" id="CHEBI:15378"/>
        <dbReference type="ChEBI" id="CHEBI:33019"/>
        <dbReference type="ChEBI" id="CHEBI:37563"/>
        <dbReference type="ChEBI" id="CHEBI:58332"/>
        <dbReference type="ChEBI" id="CHEBI:58608"/>
        <dbReference type="EC" id="2.7.7.41"/>
    </reaction>
</comment>
<dbReference type="Pfam" id="PF01148">
    <property type="entry name" value="CTP_transf_1"/>
    <property type="match status" value="1"/>
</dbReference>
<evidence type="ECO:0000256" key="9">
    <source>
        <dbReference type="ARBA" id="ARBA00022516"/>
    </source>
</evidence>
<evidence type="ECO:0000313" key="21">
    <source>
        <dbReference type="Proteomes" id="UP000196594"/>
    </source>
</evidence>
<evidence type="ECO:0000256" key="14">
    <source>
        <dbReference type="ARBA" id="ARBA00023098"/>
    </source>
</evidence>
<keyword evidence="9" id="KW-0444">Lipid biosynthesis</keyword>
<keyword evidence="8" id="KW-1003">Cell membrane</keyword>